<dbReference type="RefSeq" id="WP_315881342.1">
    <property type="nucleotide sequence ID" value="NZ_JAWCTQ010000062.1"/>
</dbReference>
<reference evidence="2 3" key="1">
    <citation type="submission" date="2023-09" db="EMBL/GenBank/DDBJ databases">
        <title>Streptomyces sp. nov.: A antagonism against Alternaria gaisen Producing Streptochlin, Isolated from Tamarix root soil.</title>
        <authorList>
            <person name="Chen Y."/>
        </authorList>
    </citation>
    <scope>NUCLEOTIDE SEQUENCE [LARGE SCALE GENOMIC DNA]</scope>
    <source>
        <strain evidence="2 3">TRM76323</strain>
    </source>
</reference>
<organism evidence="2 3">
    <name type="scientific">Streptomyces tamarix</name>
    <dbReference type="NCBI Taxonomy" id="3078565"/>
    <lineage>
        <taxon>Bacteria</taxon>
        <taxon>Bacillati</taxon>
        <taxon>Actinomycetota</taxon>
        <taxon>Actinomycetes</taxon>
        <taxon>Kitasatosporales</taxon>
        <taxon>Streptomycetaceae</taxon>
        <taxon>Streptomyces</taxon>
    </lineage>
</organism>
<feature type="domain" description="Rhodanese" evidence="1">
    <location>
        <begin position="28"/>
        <end position="126"/>
    </location>
</feature>
<accession>A0ABU3QUT4</accession>
<gene>
    <name evidence="2" type="ORF">RND61_30190</name>
</gene>
<name>A0ABU3QUT4_9ACTN</name>
<keyword evidence="3" id="KW-1185">Reference proteome</keyword>
<dbReference type="SUPFAM" id="SSF52821">
    <property type="entry name" value="Rhodanese/Cell cycle control phosphatase"/>
    <property type="match status" value="1"/>
</dbReference>
<dbReference type="PROSITE" id="PS50206">
    <property type="entry name" value="RHODANESE_3"/>
    <property type="match status" value="1"/>
</dbReference>
<comment type="caution">
    <text evidence="2">The sequence shown here is derived from an EMBL/GenBank/DDBJ whole genome shotgun (WGS) entry which is preliminary data.</text>
</comment>
<proteinExistence type="predicted"/>
<evidence type="ECO:0000313" key="2">
    <source>
        <dbReference type="EMBL" id="MDT9686308.1"/>
    </source>
</evidence>
<dbReference type="InterPro" id="IPR001763">
    <property type="entry name" value="Rhodanese-like_dom"/>
</dbReference>
<protein>
    <submittedName>
        <fullName evidence="2">Rhodanese-like domain-containing protein</fullName>
    </submittedName>
</protein>
<dbReference type="Pfam" id="PF00581">
    <property type="entry name" value="Rhodanese"/>
    <property type="match status" value="1"/>
</dbReference>
<sequence length="127" mass="13530">MTGIDRHLAEVRAGLDRLGPKEAWRAVRDDGALLVDTRPEATRRAEGGIPGALVIERNHLEWRCDPASEGALPQATSTGIRWIVFCDEGYASSLAAASLRTIGLSRATDLVGGFRAWRAAGLPVAPG</sequence>
<dbReference type="EMBL" id="JAWCTQ010000062">
    <property type="protein sequence ID" value="MDT9686308.1"/>
    <property type="molecule type" value="Genomic_DNA"/>
</dbReference>
<dbReference type="Gene3D" id="3.40.250.10">
    <property type="entry name" value="Rhodanese-like domain"/>
    <property type="match status" value="1"/>
</dbReference>
<dbReference type="SMART" id="SM00450">
    <property type="entry name" value="RHOD"/>
    <property type="match status" value="1"/>
</dbReference>
<evidence type="ECO:0000259" key="1">
    <source>
        <dbReference type="PROSITE" id="PS50206"/>
    </source>
</evidence>
<dbReference type="Proteomes" id="UP001250181">
    <property type="component" value="Unassembled WGS sequence"/>
</dbReference>
<evidence type="ECO:0000313" key="3">
    <source>
        <dbReference type="Proteomes" id="UP001250181"/>
    </source>
</evidence>
<dbReference type="InterPro" id="IPR036873">
    <property type="entry name" value="Rhodanese-like_dom_sf"/>
</dbReference>